<feature type="region of interest" description="Disordered" evidence="1">
    <location>
        <begin position="123"/>
        <end position="150"/>
    </location>
</feature>
<feature type="region of interest" description="Disordered" evidence="1">
    <location>
        <begin position="169"/>
        <end position="189"/>
    </location>
</feature>
<keyword evidence="3" id="KW-1185">Reference proteome</keyword>
<dbReference type="EMBL" id="JBANRG010000015">
    <property type="protein sequence ID" value="KAK7460377.1"/>
    <property type="molecule type" value="Genomic_DNA"/>
</dbReference>
<evidence type="ECO:0000313" key="2">
    <source>
        <dbReference type="EMBL" id="KAK7460377.1"/>
    </source>
</evidence>
<protein>
    <submittedName>
        <fullName evidence="2">Uncharacterized protein</fullName>
    </submittedName>
</protein>
<reference evidence="2 3" key="1">
    <citation type="submission" date="2024-01" db="EMBL/GenBank/DDBJ databases">
        <title>A draft genome for the cacao thread blight pathogen Marasmiellus scandens.</title>
        <authorList>
            <person name="Baruah I.K."/>
            <person name="Leung J."/>
            <person name="Bukari Y."/>
            <person name="Amoako-Attah I."/>
            <person name="Meinhardt L.W."/>
            <person name="Bailey B.A."/>
            <person name="Cohen S.P."/>
        </authorList>
    </citation>
    <scope>NUCLEOTIDE SEQUENCE [LARGE SCALE GENOMIC DNA]</scope>
    <source>
        <strain evidence="2 3">GH-19</strain>
    </source>
</reference>
<gene>
    <name evidence="2" type="ORF">VKT23_009100</name>
</gene>
<accession>A0ABR1JF99</accession>
<dbReference type="Proteomes" id="UP001498398">
    <property type="component" value="Unassembled WGS sequence"/>
</dbReference>
<comment type="caution">
    <text evidence="2">The sequence shown here is derived from an EMBL/GenBank/DDBJ whole genome shotgun (WGS) entry which is preliminary data.</text>
</comment>
<evidence type="ECO:0000256" key="1">
    <source>
        <dbReference type="SAM" id="MobiDB-lite"/>
    </source>
</evidence>
<feature type="compositionally biased region" description="Polar residues" evidence="1">
    <location>
        <begin position="134"/>
        <end position="150"/>
    </location>
</feature>
<proteinExistence type="predicted"/>
<feature type="compositionally biased region" description="Basic residues" evidence="1">
    <location>
        <begin position="123"/>
        <end position="132"/>
    </location>
</feature>
<organism evidence="2 3">
    <name type="scientific">Marasmiellus scandens</name>
    <dbReference type="NCBI Taxonomy" id="2682957"/>
    <lineage>
        <taxon>Eukaryota</taxon>
        <taxon>Fungi</taxon>
        <taxon>Dikarya</taxon>
        <taxon>Basidiomycota</taxon>
        <taxon>Agaricomycotina</taxon>
        <taxon>Agaricomycetes</taxon>
        <taxon>Agaricomycetidae</taxon>
        <taxon>Agaricales</taxon>
        <taxon>Marasmiineae</taxon>
        <taxon>Omphalotaceae</taxon>
        <taxon>Marasmiellus</taxon>
    </lineage>
</organism>
<evidence type="ECO:0000313" key="3">
    <source>
        <dbReference type="Proteomes" id="UP001498398"/>
    </source>
</evidence>
<sequence>MEGSSAASGLFTNQPFPSGTPSAAYFPEPAADSPYAFTSELLWDIRARLPQSNSVSEDVRYCDSNEHSNLADIVFPSGTGQYYSSPTENDMPSSNPCPVVVSTVSGEMSYSTSLNLEMYRAGGRGRRARHLPTRNPSSVTMTQDIPGNIDTSRQDYPSQIDIPKYPKQHVGTDVSLEAARRRRKDPSSKGRYVCPLCGRDFTANHNLKSRYCCTVCSYYG</sequence>
<name>A0ABR1JF99_9AGAR</name>